<feature type="binding site" evidence="5">
    <location>
        <begin position="122"/>
        <end position="127"/>
    </location>
    <ligand>
        <name>S-adenosyl-L-methionine</name>
        <dbReference type="ChEBI" id="CHEBI:59789"/>
    </ligand>
</feature>
<dbReference type="Pfam" id="PF02590">
    <property type="entry name" value="SPOUT_MTase"/>
    <property type="match status" value="1"/>
</dbReference>
<comment type="subunit">
    <text evidence="5">Homodimer.</text>
</comment>
<dbReference type="PIRSF" id="PIRSF004505">
    <property type="entry name" value="MT_bac"/>
    <property type="match status" value="1"/>
</dbReference>
<keyword evidence="2 5" id="KW-0808">Transferase</keyword>
<dbReference type="Proteomes" id="UP000228533">
    <property type="component" value="Unassembled WGS sequence"/>
</dbReference>
<comment type="catalytic activity">
    <reaction evidence="5">
        <text>pseudouridine(1915) in 23S rRNA + S-adenosyl-L-methionine = N(3)-methylpseudouridine(1915) in 23S rRNA + S-adenosyl-L-homocysteine + H(+)</text>
        <dbReference type="Rhea" id="RHEA:42752"/>
        <dbReference type="Rhea" id="RHEA-COMP:10221"/>
        <dbReference type="Rhea" id="RHEA-COMP:10222"/>
        <dbReference type="ChEBI" id="CHEBI:15378"/>
        <dbReference type="ChEBI" id="CHEBI:57856"/>
        <dbReference type="ChEBI" id="CHEBI:59789"/>
        <dbReference type="ChEBI" id="CHEBI:65314"/>
        <dbReference type="ChEBI" id="CHEBI:74486"/>
        <dbReference type="EC" id="2.1.1.177"/>
    </reaction>
</comment>
<gene>
    <name evidence="5" type="primary">rlmH</name>
    <name evidence="6" type="ORF">COT94_02915</name>
</gene>
<dbReference type="EMBL" id="PFAM01000016">
    <property type="protein sequence ID" value="PIT95976.1"/>
    <property type="molecule type" value="Genomic_DNA"/>
</dbReference>
<dbReference type="PANTHER" id="PTHR33603:SF1">
    <property type="entry name" value="RIBOSOMAL RNA LARGE SUBUNIT METHYLTRANSFERASE H"/>
    <property type="match status" value="1"/>
</dbReference>
<protein>
    <recommendedName>
        <fullName evidence="5">Ribosomal RNA large subunit methyltransferase H</fullName>
        <ecNumber evidence="5">2.1.1.177</ecNumber>
    </recommendedName>
    <alternativeName>
        <fullName evidence="5">23S rRNA (pseudouridine1915-N3)-methyltransferase</fullName>
    </alternativeName>
    <alternativeName>
        <fullName evidence="5">23S rRNA m3Psi1915 methyltransferase</fullName>
    </alternativeName>
    <alternativeName>
        <fullName evidence="5">rRNA (pseudouridine-N3-)-methyltransferase RlmH</fullName>
    </alternativeName>
</protein>
<dbReference type="HAMAP" id="MF_00658">
    <property type="entry name" value="23SrRNA_methyltr_H"/>
    <property type="match status" value="1"/>
</dbReference>
<dbReference type="InterPro" id="IPR003742">
    <property type="entry name" value="RlmH-like"/>
</dbReference>
<feature type="binding site" evidence="5">
    <location>
        <position position="103"/>
    </location>
    <ligand>
        <name>S-adenosyl-L-methionine</name>
        <dbReference type="ChEBI" id="CHEBI:59789"/>
    </ligand>
</feature>
<comment type="similarity">
    <text evidence="4 5">Belongs to the RNA methyltransferase RlmH family.</text>
</comment>
<keyword evidence="5" id="KW-0963">Cytoplasm</keyword>
<comment type="subcellular location">
    <subcellularLocation>
        <location evidence="5">Cytoplasm</location>
    </subcellularLocation>
</comment>
<dbReference type="SUPFAM" id="SSF75217">
    <property type="entry name" value="alpha/beta knot"/>
    <property type="match status" value="1"/>
</dbReference>
<comment type="function">
    <text evidence="5">Specifically methylates the pseudouridine at position 1915 (m3Psi1915) in 23S rRNA.</text>
</comment>
<reference evidence="7" key="1">
    <citation type="submission" date="2017-09" db="EMBL/GenBank/DDBJ databases">
        <title>Depth-based differentiation of microbial function through sediment-hosted aquifers and enrichment of novel symbionts in the deep terrestrial subsurface.</title>
        <authorList>
            <person name="Probst A.J."/>
            <person name="Ladd B."/>
            <person name="Jarett J.K."/>
            <person name="Geller-Mcgrath D.E."/>
            <person name="Sieber C.M.K."/>
            <person name="Emerson J.B."/>
            <person name="Anantharaman K."/>
            <person name="Thomas B.C."/>
            <person name="Malmstrom R."/>
            <person name="Stieglmeier M."/>
            <person name="Klingl A."/>
            <person name="Woyke T."/>
            <person name="Ryan C.M."/>
            <person name="Banfield J.F."/>
        </authorList>
    </citation>
    <scope>NUCLEOTIDE SEQUENCE [LARGE SCALE GENOMIC DNA]</scope>
</reference>
<dbReference type="InterPro" id="IPR029026">
    <property type="entry name" value="tRNA_m1G_MTases_N"/>
</dbReference>
<feature type="binding site" evidence="5">
    <location>
        <position position="75"/>
    </location>
    <ligand>
        <name>S-adenosyl-L-methionine</name>
        <dbReference type="ChEBI" id="CHEBI:59789"/>
    </ligand>
</feature>
<dbReference type="GO" id="GO:0070038">
    <property type="term" value="F:rRNA (pseudouridine-N3-)-methyltransferase activity"/>
    <property type="evidence" value="ECO:0007669"/>
    <property type="project" value="UniProtKB-UniRule"/>
</dbReference>
<dbReference type="PANTHER" id="PTHR33603">
    <property type="entry name" value="METHYLTRANSFERASE"/>
    <property type="match status" value="1"/>
</dbReference>
<dbReference type="EC" id="2.1.1.177" evidence="5"/>
<organism evidence="6 7">
    <name type="scientific">Candidatus Falkowbacteria bacterium CG10_big_fil_rev_8_21_14_0_10_37_14</name>
    <dbReference type="NCBI Taxonomy" id="1974561"/>
    <lineage>
        <taxon>Bacteria</taxon>
        <taxon>Candidatus Falkowiibacteriota</taxon>
    </lineage>
</organism>
<evidence type="ECO:0000256" key="3">
    <source>
        <dbReference type="ARBA" id="ARBA00022691"/>
    </source>
</evidence>
<evidence type="ECO:0000256" key="4">
    <source>
        <dbReference type="ARBA" id="ARBA00038303"/>
    </source>
</evidence>
<dbReference type="CDD" id="cd18081">
    <property type="entry name" value="RlmH-like"/>
    <property type="match status" value="1"/>
</dbReference>
<sequence>MLDVVIVAIGKIKSPGIGKSSDEYVKRLLPFARLKLIELKPLSFTESTAKKAQSQESAHLMEALGKFESSVVWLLTEHGKEFDSFGFADFLQTKKGPMVFAVAGALGWSEGILQRYKNHLALSKLTMPHELARLILLEQLYRATSINNGKTYHY</sequence>
<keyword evidence="1 5" id="KW-0489">Methyltransferase</keyword>
<keyword evidence="3 5" id="KW-0949">S-adenosyl-L-methionine</keyword>
<dbReference type="Gene3D" id="3.40.1280.10">
    <property type="match status" value="1"/>
</dbReference>
<evidence type="ECO:0000256" key="1">
    <source>
        <dbReference type="ARBA" id="ARBA00022603"/>
    </source>
</evidence>
<dbReference type="GO" id="GO:0005737">
    <property type="term" value="C:cytoplasm"/>
    <property type="evidence" value="ECO:0007669"/>
    <property type="project" value="UniProtKB-SubCell"/>
</dbReference>
<dbReference type="InterPro" id="IPR029028">
    <property type="entry name" value="Alpha/beta_knot_MTases"/>
</dbReference>
<evidence type="ECO:0000313" key="6">
    <source>
        <dbReference type="EMBL" id="PIT95976.1"/>
    </source>
</evidence>
<comment type="caution">
    <text evidence="6">The sequence shown here is derived from an EMBL/GenBank/DDBJ whole genome shotgun (WGS) entry which is preliminary data.</text>
</comment>
<accession>A0A2M6WTC0</accession>
<evidence type="ECO:0000313" key="7">
    <source>
        <dbReference type="Proteomes" id="UP000228533"/>
    </source>
</evidence>
<proteinExistence type="inferred from homology"/>
<dbReference type="AlphaFoldDB" id="A0A2M6WTC0"/>
<evidence type="ECO:0000256" key="5">
    <source>
        <dbReference type="HAMAP-Rule" id="MF_00658"/>
    </source>
</evidence>
<keyword evidence="5" id="KW-0698">rRNA processing</keyword>
<name>A0A2M6WTC0_9BACT</name>
<evidence type="ECO:0000256" key="2">
    <source>
        <dbReference type="ARBA" id="ARBA00022679"/>
    </source>
</evidence>